<evidence type="ECO:0000256" key="1">
    <source>
        <dbReference type="SAM" id="MobiDB-lite"/>
    </source>
</evidence>
<feature type="compositionally biased region" description="Basic and acidic residues" evidence="1">
    <location>
        <begin position="182"/>
        <end position="194"/>
    </location>
</feature>
<name>A0ABU0I5J4_9HYPH</name>
<feature type="compositionally biased region" description="Basic and acidic residues" evidence="1">
    <location>
        <begin position="236"/>
        <end position="263"/>
    </location>
</feature>
<feature type="region of interest" description="Disordered" evidence="1">
    <location>
        <begin position="31"/>
        <end position="60"/>
    </location>
</feature>
<dbReference type="RefSeq" id="WP_238207614.1">
    <property type="nucleotide sequence ID" value="NZ_BPQE01000035.1"/>
</dbReference>
<protein>
    <submittedName>
        <fullName evidence="2">Uncharacterized protein</fullName>
    </submittedName>
</protein>
<dbReference type="EMBL" id="JAUSVP010000019">
    <property type="protein sequence ID" value="MDQ0449881.1"/>
    <property type="molecule type" value="Genomic_DNA"/>
</dbReference>
<accession>A0ABU0I5J4</accession>
<feature type="region of interest" description="Disordered" evidence="1">
    <location>
        <begin position="179"/>
        <end position="207"/>
    </location>
</feature>
<dbReference type="Proteomes" id="UP001231124">
    <property type="component" value="Unassembled WGS sequence"/>
</dbReference>
<evidence type="ECO:0000313" key="2">
    <source>
        <dbReference type="EMBL" id="MDQ0449881.1"/>
    </source>
</evidence>
<comment type="caution">
    <text evidence="2">The sequence shown here is derived from an EMBL/GenBank/DDBJ whole genome shotgun (WGS) entry which is preliminary data.</text>
</comment>
<feature type="region of interest" description="Disordered" evidence="1">
    <location>
        <begin position="221"/>
        <end position="264"/>
    </location>
</feature>
<evidence type="ECO:0000313" key="3">
    <source>
        <dbReference type="Proteomes" id="UP001231124"/>
    </source>
</evidence>
<organism evidence="2 3">
    <name type="scientific">Methylobacterium aerolatum</name>
    <dbReference type="NCBI Taxonomy" id="418708"/>
    <lineage>
        <taxon>Bacteria</taxon>
        <taxon>Pseudomonadati</taxon>
        <taxon>Pseudomonadota</taxon>
        <taxon>Alphaproteobacteria</taxon>
        <taxon>Hyphomicrobiales</taxon>
        <taxon>Methylobacteriaceae</taxon>
        <taxon>Methylobacterium</taxon>
    </lineage>
</organism>
<gene>
    <name evidence="2" type="ORF">QO012_004405</name>
</gene>
<sequence>MSSFSRISPVMVFAVPLTLFAPADVEGQKNGSVHAHQQYTPVSPAPSVRRDDRKMTAEPAQMPVKRSVSMDLRGIAGGREQIASIQLICATGGIAVRSGDDNIVFDNDHRVFDVSRWNLQNVVVEQNEVNGNIVHLSIIASISSNGDPGETVLSRNVSIDFATGVIGTEEPKGFLVAQTSETAERASPVDDTEGRTGLGTPNGDLSSNVYLDVAPSIAKTDEDAVGKRSAAPAEAARQDNVARRVDPISDRGQVKPDSGRDGDSSVLIAKARSFIERGDISSARLLLERARGRGSAEGILLLGQTFDPDKLRAWNVRGLRPDQEKAQSLYAEADRIGGLDGRRAAAIP</sequence>
<feature type="compositionally biased region" description="Polar residues" evidence="1">
    <location>
        <begin position="31"/>
        <end position="41"/>
    </location>
</feature>
<keyword evidence="3" id="KW-1185">Reference proteome</keyword>
<proteinExistence type="predicted"/>
<reference evidence="2 3" key="1">
    <citation type="submission" date="2023-07" db="EMBL/GenBank/DDBJ databases">
        <title>Genomic Encyclopedia of Type Strains, Phase IV (KMG-IV): sequencing the most valuable type-strain genomes for metagenomic binning, comparative biology and taxonomic classification.</title>
        <authorList>
            <person name="Goeker M."/>
        </authorList>
    </citation>
    <scope>NUCLEOTIDE SEQUENCE [LARGE SCALE GENOMIC DNA]</scope>
    <source>
        <strain evidence="2 3">DSM 19013</strain>
    </source>
</reference>